<dbReference type="AlphaFoldDB" id="A0A1I8P3Z9"/>
<dbReference type="OrthoDB" id="2333384at2759"/>
<dbReference type="InterPro" id="IPR011022">
    <property type="entry name" value="Arrestin_C-like"/>
</dbReference>
<evidence type="ECO:0000256" key="3">
    <source>
        <dbReference type="SAM" id="MobiDB-lite"/>
    </source>
</evidence>
<dbReference type="Pfam" id="PF02752">
    <property type="entry name" value="Arrestin_C"/>
    <property type="match status" value="1"/>
</dbReference>
<dbReference type="VEuPathDB" id="VectorBase:SCAU004643"/>
<accession>A0A1I8P3Z9</accession>
<organism evidence="5 6">
    <name type="scientific">Stomoxys calcitrans</name>
    <name type="common">Stable fly</name>
    <name type="synonym">Conops calcitrans</name>
    <dbReference type="NCBI Taxonomy" id="35570"/>
    <lineage>
        <taxon>Eukaryota</taxon>
        <taxon>Metazoa</taxon>
        <taxon>Ecdysozoa</taxon>
        <taxon>Arthropoda</taxon>
        <taxon>Hexapoda</taxon>
        <taxon>Insecta</taxon>
        <taxon>Pterygota</taxon>
        <taxon>Neoptera</taxon>
        <taxon>Endopterygota</taxon>
        <taxon>Diptera</taxon>
        <taxon>Brachycera</taxon>
        <taxon>Muscomorpha</taxon>
        <taxon>Muscoidea</taxon>
        <taxon>Muscidae</taxon>
        <taxon>Stomoxys</taxon>
    </lineage>
</organism>
<dbReference type="EnsemblMetazoa" id="SCAU004643-RA">
    <property type="protein sequence ID" value="SCAU004643-PA"/>
    <property type="gene ID" value="SCAU004643"/>
</dbReference>
<protein>
    <recommendedName>
        <fullName evidence="4">Arrestin C-terminal-like domain-containing protein</fullName>
    </recommendedName>
</protein>
<name>A0A1I8P3Z9_STOCA</name>
<dbReference type="SUPFAM" id="SSF81296">
    <property type="entry name" value="E set domains"/>
    <property type="match status" value="2"/>
</dbReference>
<gene>
    <name evidence="5" type="primary">106095601</name>
</gene>
<feature type="domain" description="Arrestin C-terminal-like" evidence="4">
    <location>
        <begin position="170"/>
        <end position="301"/>
    </location>
</feature>
<dbReference type="InterPro" id="IPR011021">
    <property type="entry name" value="Arrestin-like_N"/>
</dbReference>
<dbReference type="PANTHER" id="PTHR11188:SF167">
    <property type="entry name" value="ARRESTIN C-TERMINAL-LIKE DOMAIN-CONTAINING PROTEIN-RELATED"/>
    <property type="match status" value="1"/>
</dbReference>
<dbReference type="Pfam" id="PF00339">
    <property type="entry name" value="Arrestin_N"/>
    <property type="match status" value="1"/>
</dbReference>
<dbReference type="InterPro" id="IPR014756">
    <property type="entry name" value="Ig_E-set"/>
</dbReference>
<dbReference type="KEGG" id="scac:106095601"/>
<keyword evidence="2" id="KW-0716">Sensory transduction</keyword>
<dbReference type="Gene3D" id="2.60.40.640">
    <property type="match status" value="2"/>
</dbReference>
<sequence>MVVNCVIEFEQNLTGTYYAGQLVTGTVVLKSDKPKEVKAILLKISGSAEAIWSERRFNSRHTYYGREDYLSSNTYLMGSEQSNKEIISPGVHTYSFACQLPANCPSSFEGLHGHIRYTIKVSLVRPWKFDQNYKRAFTVLRVTDLNFESPQIRIPAASETYRTFCCGPCTTEPLKLELKVPQTGFVPGQSIPVQGLVINNTNIVVSEVKFSLVMLVRYTSNSPKRVHVQRISVSKVKGGSVLRYCTRNIQEELHVPATPPTCVQSCNVIQIVYQVEMLVKMKSFHKSQVFAMPVIIGNVPLANNTSGSFVIDVQPTSSNRDLQQRPTTLEFSKEATAPNHSNLNSPNIPPPSYEESIHTQRNNINEGEDNALGYSEFTPLYPVFKMASPTLDEAPTPVGYDNKSFAP</sequence>
<comment type="similarity">
    <text evidence="1">Belongs to the arrestin family.</text>
</comment>
<evidence type="ECO:0000256" key="1">
    <source>
        <dbReference type="ARBA" id="ARBA00005298"/>
    </source>
</evidence>
<evidence type="ECO:0000313" key="5">
    <source>
        <dbReference type="EnsemblMetazoa" id="SCAU004643-PA"/>
    </source>
</evidence>
<dbReference type="Proteomes" id="UP000095300">
    <property type="component" value="Unassembled WGS sequence"/>
</dbReference>
<dbReference type="InterPro" id="IPR050357">
    <property type="entry name" value="Arrestin_domain-protein"/>
</dbReference>
<evidence type="ECO:0000256" key="2">
    <source>
        <dbReference type="ARBA" id="ARBA00022606"/>
    </source>
</evidence>
<keyword evidence="6" id="KW-1185">Reference proteome</keyword>
<reference evidence="5" key="1">
    <citation type="submission" date="2020-05" db="UniProtKB">
        <authorList>
            <consortium name="EnsemblMetazoa"/>
        </authorList>
    </citation>
    <scope>IDENTIFICATION</scope>
    <source>
        <strain evidence="5">USDA</strain>
    </source>
</reference>
<dbReference type="InterPro" id="IPR014752">
    <property type="entry name" value="Arrestin-like_C"/>
</dbReference>
<feature type="region of interest" description="Disordered" evidence="3">
    <location>
        <begin position="336"/>
        <end position="357"/>
    </location>
</feature>
<dbReference type="SMART" id="SM01017">
    <property type="entry name" value="Arrestin_C"/>
    <property type="match status" value="1"/>
</dbReference>
<evidence type="ECO:0000259" key="4">
    <source>
        <dbReference type="SMART" id="SM01017"/>
    </source>
</evidence>
<proteinExistence type="inferred from homology"/>
<dbReference type="STRING" id="35570.A0A1I8P3Z9"/>
<dbReference type="GO" id="GO:0005737">
    <property type="term" value="C:cytoplasm"/>
    <property type="evidence" value="ECO:0007669"/>
    <property type="project" value="TreeGrafter"/>
</dbReference>
<evidence type="ECO:0000313" key="6">
    <source>
        <dbReference type="Proteomes" id="UP000095300"/>
    </source>
</evidence>
<dbReference type="PANTHER" id="PTHR11188">
    <property type="entry name" value="ARRESTIN DOMAIN CONTAINING PROTEIN"/>
    <property type="match status" value="1"/>
</dbReference>
<dbReference type="GO" id="GO:0015031">
    <property type="term" value="P:protein transport"/>
    <property type="evidence" value="ECO:0007669"/>
    <property type="project" value="TreeGrafter"/>
</dbReference>